<gene>
    <name evidence="2" type="ORF">Zmor_019194</name>
</gene>
<evidence type="ECO:0008006" key="4">
    <source>
        <dbReference type="Google" id="ProtNLM"/>
    </source>
</evidence>
<feature type="signal peptide" evidence="1">
    <location>
        <begin position="1"/>
        <end position="19"/>
    </location>
</feature>
<proteinExistence type="predicted"/>
<accession>A0AA38I1A0</accession>
<dbReference type="Proteomes" id="UP001168821">
    <property type="component" value="Unassembled WGS sequence"/>
</dbReference>
<sequence length="235" mass="27866">MCRFLLILCLFAFVPFSWAEKEKKYTTKFDNIDLKEVVKNERLLKNYVDCLLEKGRCTPDGLELRENIPDAIQTECRRCSDKQKMGADFILKYLIDNKPEYWEELEIKYDPEGTYKKKRSPQQKYTTRYDNIDVERILHSKRLLLNYINCLLDKGSCSPEGRDLKKLLPDALATDCSKCSEVQKKQAGKVLTFVLLNYRKEWDQLIAKYDPDGIYRKKYEIDEDYDYSELDEAKK</sequence>
<dbReference type="EMBL" id="JALNTZ010000006">
    <property type="protein sequence ID" value="KAJ3647310.1"/>
    <property type="molecule type" value="Genomic_DNA"/>
</dbReference>
<evidence type="ECO:0000313" key="2">
    <source>
        <dbReference type="EMBL" id="KAJ3647310.1"/>
    </source>
</evidence>
<protein>
    <recommendedName>
        <fullName evidence="4">Chemosensory protein</fullName>
    </recommendedName>
</protein>
<name>A0AA38I1A0_9CUCU</name>
<dbReference type="Pfam" id="PF03392">
    <property type="entry name" value="OS-D"/>
    <property type="match status" value="2"/>
</dbReference>
<reference evidence="2" key="1">
    <citation type="journal article" date="2023" name="G3 (Bethesda)">
        <title>Whole genome assemblies of Zophobas morio and Tenebrio molitor.</title>
        <authorList>
            <person name="Kaur S."/>
            <person name="Stinson S.A."/>
            <person name="diCenzo G.C."/>
        </authorList>
    </citation>
    <scope>NUCLEOTIDE SEQUENCE</scope>
    <source>
        <strain evidence="2">QUZm001</strain>
    </source>
</reference>
<organism evidence="2 3">
    <name type="scientific">Zophobas morio</name>
    <dbReference type="NCBI Taxonomy" id="2755281"/>
    <lineage>
        <taxon>Eukaryota</taxon>
        <taxon>Metazoa</taxon>
        <taxon>Ecdysozoa</taxon>
        <taxon>Arthropoda</taxon>
        <taxon>Hexapoda</taxon>
        <taxon>Insecta</taxon>
        <taxon>Pterygota</taxon>
        <taxon>Neoptera</taxon>
        <taxon>Endopterygota</taxon>
        <taxon>Coleoptera</taxon>
        <taxon>Polyphaga</taxon>
        <taxon>Cucujiformia</taxon>
        <taxon>Tenebrionidae</taxon>
        <taxon>Zophobas</taxon>
    </lineage>
</organism>
<dbReference type="InterPro" id="IPR005055">
    <property type="entry name" value="A10/PebIII"/>
</dbReference>
<evidence type="ECO:0000313" key="3">
    <source>
        <dbReference type="Proteomes" id="UP001168821"/>
    </source>
</evidence>
<dbReference type="PANTHER" id="PTHR11257:SF12">
    <property type="entry name" value="EJACULATORY BULB-SPECIFIC PROTEIN 3-RELATED"/>
    <property type="match status" value="1"/>
</dbReference>
<comment type="caution">
    <text evidence="2">The sequence shown here is derived from an EMBL/GenBank/DDBJ whole genome shotgun (WGS) entry which is preliminary data.</text>
</comment>
<keyword evidence="3" id="KW-1185">Reference proteome</keyword>
<dbReference type="AlphaFoldDB" id="A0AA38I1A0"/>
<keyword evidence="1" id="KW-0732">Signal</keyword>
<feature type="chain" id="PRO_5041447303" description="Chemosensory protein" evidence="1">
    <location>
        <begin position="20"/>
        <end position="235"/>
    </location>
</feature>
<dbReference type="SUPFAM" id="SSF100910">
    <property type="entry name" value="Chemosensory protein Csp2"/>
    <property type="match status" value="2"/>
</dbReference>
<evidence type="ECO:0000256" key="1">
    <source>
        <dbReference type="SAM" id="SignalP"/>
    </source>
</evidence>
<dbReference type="PANTHER" id="PTHR11257">
    <property type="entry name" value="CHEMOSENSORY PROTEIN-RELATED"/>
    <property type="match status" value="1"/>
</dbReference>
<dbReference type="InterPro" id="IPR036682">
    <property type="entry name" value="OS_D_A10/PebIII_sf"/>
</dbReference>
<dbReference type="Gene3D" id="1.10.2080.10">
    <property type="entry name" value="Insect odorant-binding protein A10/Ejaculatory bulb-specific protein 3"/>
    <property type="match status" value="2"/>
</dbReference>